<keyword evidence="2" id="KW-1185">Reference proteome</keyword>
<protein>
    <submittedName>
        <fullName evidence="1">DUF600 family protein</fullName>
    </submittedName>
</protein>
<gene>
    <name evidence="1" type="ORF">KGD83_12160</name>
</gene>
<sequence length="155" mass="18023">MVSRFFKRGHLNHERQQDILKEAGTEILKEAPEGWEMIIYSRASVIDHSSSLSVIELASGESVRKWPPVTVETLFDDLRSGMYKDGKGTWFSLEYVITRPGKFKVRYNYDEDPHILFPTAWGFTNDLKYFPRDEENIPGWLHEKLREEAEGRATG</sequence>
<dbReference type="SUPFAM" id="SSF160424">
    <property type="entry name" value="BH3703-like"/>
    <property type="match status" value="1"/>
</dbReference>
<dbReference type="InterPro" id="IPR036170">
    <property type="entry name" value="YezG-like_sf"/>
</dbReference>
<organism evidence="1 2">
    <name type="scientific">Nocardiopsis akebiae</name>
    <dbReference type="NCBI Taxonomy" id="2831968"/>
    <lineage>
        <taxon>Bacteria</taxon>
        <taxon>Bacillati</taxon>
        <taxon>Actinomycetota</taxon>
        <taxon>Actinomycetes</taxon>
        <taxon>Streptosporangiales</taxon>
        <taxon>Nocardiopsidaceae</taxon>
        <taxon>Nocardiopsis</taxon>
    </lineage>
</organism>
<dbReference type="Pfam" id="PF04634">
    <property type="entry name" value="YezG-like"/>
    <property type="match status" value="1"/>
</dbReference>
<evidence type="ECO:0000313" key="1">
    <source>
        <dbReference type="EMBL" id="QUX31173.1"/>
    </source>
</evidence>
<proteinExistence type="predicted"/>
<dbReference type="Proteomes" id="UP000678016">
    <property type="component" value="Chromosome"/>
</dbReference>
<evidence type="ECO:0000313" key="2">
    <source>
        <dbReference type="Proteomes" id="UP000678016"/>
    </source>
</evidence>
<dbReference type="InterPro" id="IPR006728">
    <property type="entry name" value="YezG-like"/>
</dbReference>
<reference evidence="2" key="1">
    <citation type="submission" date="2021-05" db="EMBL/GenBank/DDBJ databases">
        <title>Direct Submission.</title>
        <authorList>
            <person name="Li K."/>
            <person name="Gao J."/>
        </authorList>
    </citation>
    <scope>NUCLEOTIDE SEQUENCE [LARGE SCALE GENOMIC DNA]</scope>
    <source>
        <strain evidence="2">HDS12</strain>
    </source>
</reference>
<accession>A0ABX8CA23</accession>
<dbReference type="EMBL" id="CP074132">
    <property type="protein sequence ID" value="QUX31173.1"/>
    <property type="molecule type" value="Genomic_DNA"/>
</dbReference>
<name>A0ABX8CA23_9ACTN</name>